<evidence type="ECO:0000256" key="3">
    <source>
        <dbReference type="ARBA" id="ARBA00022729"/>
    </source>
</evidence>
<evidence type="ECO:0000256" key="8">
    <source>
        <dbReference type="SAM" id="SignalP"/>
    </source>
</evidence>
<keyword evidence="3 8" id="KW-0732">Signal</keyword>
<dbReference type="EMBL" id="LKCN02000012">
    <property type="protein sequence ID" value="RCI10407.1"/>
    <property type="molecule type" value="Genomic_DNA"/>
</dbReference>
<dbReference type="Pfam" id="PF00082">
    <property type="entry name" value="Peptidase_S8"/>
    <property type="match status" value="1"/>
</dbReference>
<dbReference type="InterPro" id="IPR000209">
    <property type="entry name" value="Peptidase_S8/S53_dom"/>
</dbReference>
<evidence type="ECO:0000259" key="9">
    <source>
        <dbReference type="Pfam" id="PF00082"/>
    </source>
</evidence>
<dbReference type="InterPro" id="IPR015500">
    <property type="entry name" value="Peptidase_S8_subtilisin-rel"/>
</dbReference>
<feature type="signal peptide" evidence="8">
    <location>
        <begin position="1"/>
        <end position="18"/>
    </location>
</feature>
<dbReference type="InterPro" id="IPR034193">
    <property type="entry name" value="PCSK9_ProteinaseK-like"/>
</dbReference>
<gene>
    <name evidence="11" type="ORF">L249_4356</name>
</gene>
<dbReference type="InterPro" id="IPR050131">
    <property type="entry name" value="Peptidase_S8_subtilisin-like"/>
</dbReference>
<evidence type="ECO:0000313" key="12">
    <source>
        <dbReference type="Proteomes" id="UP000253664"/>
    </source>
</evidence>
<feature type="domain" description="Inhibitor I9" evidence="10">
    <location>
        <begin position="48"/>
        <end position="109"/>
    </location>
</feature>
<dbReference type="PROSITE" id="PS00137">
    <property type="entry name" value="SUBTILASE_HIS"/>
    <property type="match status" value="1"/>
</dbReference>
<dbReference type="AlphaFoldDB" id="A0A367L7K7"/>
<dbReference type="Gene3D" id="3.40.50.200">
    <property type="entry name" value="Peptidase S8/S53 domain"/>
    <property type="match status" value="1"/>
</dbReference>
<dbReference type="PANTHER" id="PTHR43806:SF58">
    <property type="entry name" value="ALKALINE PROTEASE 1-RELATED"/>
    <property type="match status" value="1"/>
</dbReference>
<feature type="domain" description="Peptidase S8/S53" evidence="9">
    <location>
        <begin position="184"/>
        <end position="443"/>
    </location>
</feature>
<dbReference type="Pfam" id="PF05922">
    <property type="entry name" value="Inhibitor_I9"/>
    <property type="match status" value="1"/>
</dbReference>
<evidence type="ECO:0000256" key="2">
    <source>
        <dbReference type="ARBA" id="ARBA00022670"/>
    </source>
</evidence>
<dbReference type="InterPro" id="IPR010259">
    <property type="entry name" value="S8pro/Inhibitor_I9"/>
</dbReference>
<evidence type="ECO:0000313" key="11">
    <source>
        <dbReference type="EMBL" id="RCI10407.1"/>
    </source>
</evidence>
<name>A0A367L7K7_9HYPO</name>
<dbReference type="PROSITE" id="PS00138">
    <property type="entry name" value="SUBTILASE_SER"/>
    <property type="match status" value="1"/>
</dbReference>
<dbReference type="GO" id="GO:0004252">
    <property type="term" value="F:serine-type endopeptidase activity"/>
    <property type="evidence" value="ECO:0007669"/>
    <property type="project" value="UniProtKB-UniRule"/>
</dbReference>
<evidence type="ECO:0000256" key="7">
    <source>
        <dbReference type="SAM" id="MobiDB-lite"/>
    </source>
</evidence>
<protein>
    <submittedName>
        <fullName evidence="11">Subtilisin-like protease</fullName>
    </submittedName>
</protein>
<evidence type="ECO:0000259" key="10">
    <source>
        <dbReference type="Pfam" id="PF05922"/>
    </source>
</evidence>
<dbReference type="SUPFAM" id="SSF52743">
    <property type="entry name" value="Subtilisin-like"/>
    <property type="match status" value="1"/>
</dbReference>
<dbReference type="OrthoDB" id="206201at2759"/>
<evidence type="ECO:0000256" key="1">
    <source>
        <dbReference type="ARBA" id="ARBA00011073"/>
    </source>
</evidence>
<evidence type="ECO:0000256" key="4">
    <source>
        <dbReference type="ARBA" id="ARBA00022801"/>
    </source>
</evidence>
<sequence>MFGLKHVFLLGLVASSGALPPTPPAAGGSSKSPSNQTEECQASSIVDYVVSLKPGLSEGEAKAHFEWLKTLPPSTRSPKGPQRIYHFGRFRGYSANLDDETVKKIESRKEKRRKRSEYISYHIDDKKKVKSVRRNQLFQINSDPQWMTQDKPPWGLRDISPSRQGNKDQYTYDPRAGNGTFGYVFDTGINSLHEDFGTRVIERICLADECERSETHRGRSAADISGHGTHVAGTIGGTKYGVAKQTQLIDVRIFKTIKCLGMTSVLTDAAAIQQALAWTMTDVVAKGRQGRAVINFSVGPTCPPYIKTFDGCKNYGLNWGVGRLFSDAFNAGILPVVSAGNEGLPAEWSTPRAQHDVLTVGALDRNHQEAGFSNYGPAVDILAPGVDVESAHWKNPLGSTLMDGTSMATPHVTGMVLYLLSISNNTIGPKQLKQTIIDMASDDVTVLNKGTTGRGQGKETLQQSCCSPNSFFSYCTEAPREFVRCGWEAQDGPSTALRKAGSGSKFCAARRTAAARTAAIAKAAI</sequence>
<dbReference type="InterPro" id="IPR022398">
    <property type="entry name" value="Peptidase_S8_His-AS"/>
</dbReference>
<dbReference type="CDD" id="cd04077">
    <property type="entry name" value="Peptidases_S8_PCSK9_ProteinaseK_like"/>
    <property type="match status" value="1"/>
</dbReference>
<keyword evidence="4 6" id="KW-0378">Hydrolase</keyword>
<comment type="caution">
    <text evidence="11">The sequence shown here is derived from an EMBL/GenBank/DDBJ whole genome shotgun (WGS) entry which is preliminary data.</text>
</comment>
<keyword evidence="12" id="KW-1185">Reference proteome</keyword>
<organism evidence="11 12">
    <name type="scientific">Ophiocordyceps polyrhachis-furcata BCC 54312</name>
    <dbReference type="NCBI Taxonomy" id="1330021"/>
    <lineage>
        <taxon>Eukaryota</taxon>
        <taxon>Fungi</taxon>
        <taxon>Dikarya</taxon>
        <taxon>Ascomycota</taxon>
        <taxon>Pezizomycotina</taxon>
        <taxon>Sordariomycetes</taxon>
        <taxon>Hypocreomycetidae</taxon>
        <taxon>Hypocreales</taxon>
        <taxon>Ophiocordycipitaceae</taxon>
        <taxon>Ophiocordyceps</taxon>
    </lineage>
</organism>
<evidence type="ECO:0000256" key="6">
    <source>
        <dbReference type="PROSITE-ProRule" id="PRU01240"/>
    </source>
</evidence>
<comment type="similarity">
    <text evidence="1 6">Belongs to the peptidase S8 family.</text>
</comment>
<dbReference type="InterPro" id="IPR023828">
    <property type="entry name" value="Peptidase_S8_Ser-AS"/>
</dbReference>
<dbReference type="GO" id="GO:0006508">
    <property type="term" value="P:proteolysis"/>
    <property type="evidence" value="ECO:0007669"/>
    <property type="project" value="UniProtKB-KW"/>
</dbReference>
<dbReference type="PROSITE" id="PS51892">
    <property type="entry name" value="SUBTILASE"/>
    <property type="match status" value="1"/>
</dbReference>
<dbReference type="InterPro" id="IPR036852">
    <property type="entry name" value="Peptidase_S8/S53_dom_sf"/>
</dbReference>
<feature type="active site" description="Charge relay system" evidence="6">
    <location>
        <position position="227"/>
    </location>
</feature>
<reference evidence="11 12" key="1">
    <citation type="journal article" date="2015" name="BMC Genomics">
        <title>Insights from the genome of Ophiocordyceps polyrhachis-furcata to pathogenicity and host specificity in insect fungi.</title>
        <authorList>
            <person name="Wichadakul D."/>
            <person name="Kobmoo N."/>
            <person name="Ingsriswang S."/>
            <person name="Tangphatsornruang S."/>
            <person name="Chantasingh D."/>
            <person name="Luangsa-ard J.J."/>
            <person name="Eurwilaichitr L."/>
        </authorList>
    </citation>
    <scope>NUCLEOTIDE SEQUENCE [LARGE SCALE GENOMIC DNA]</scope>
    <source>
        <strain evidence="11 12">BCC 54312</strain>
    </source>
</reference>
<dbReference type="GO" id="GO:0005576">
    <property type="term" value="C:extracellular region"/>
    <property type="evidence" value="ECO:0007669"/>
    <property type="project" value="UniProtKB-ARBA"/>
</dbReference>
<feature type="region of interest" description="Disordered" evidence="7">
    <location>
        <begin position="149"/>
        <end position="172"/>
    </location>
</feature>
<dbReference type="SUPFAM" id="SSF54897">
    <property type="entry name" value="Protease propeptides/inhibitors"/>
    <property type="match status" value="1"/>
</dbReference>
<keyword evidence="5 6" id="KW-0720">Serine protease</keyword>
<evidence type="ECO:0000256" key="5">
    <source>
        <dbReference type="ARBA" id="ARBA00022825"/>
    </source>
</evidence>
<dbReference type="Proteomes" id="UP000253664">
    <property type="component" value="Unassembled WGS sequence"/>
</dbReference>
<feature type="chain" id="PRO_5016943257" evidence="8">
    <location>
        <begin position="19"/>
        <end position="525"/>
    </location>
</feature>
<proteinExistence type="inferred from homology"/>
<feature type="active site" description="Charge relay system" evidence="6">
    <location>
        <position position="406"/>
    </location>
</feature>
<keyword evidence="2 6" id="KW-0645">Protease</keyword>
<accession>A0A367L7K7</accession>
<dbReference type="PANTHER" id="PTHR43806">
    <property type="entry name" value="PEPTIDASE S8"/>
    <property type="match status" value="1"/>
</dbReference>
<feature type="active site" description="Charge relay system" evidence="6">
    <location>
        <position position="186"/>
    </location>
</feature>
<dbReference type="STRING" id="1330021.A0A367L7K7"/>
<dbReference type="PRINTS" id="PR00723">
    <property type="entry name" value="SUBTILISIN"/>
</dbReference>